<feature type="compositionally biased region" description="Polar residues" evidence="1">
    <location>
        <begin position="77"/>
        <end position="89"/>
    </location>
</feature>
<gene>
    <name evidence="4" type="ORF">AB0O96_00215</name>
</gene>
<evidence type="ECO:0000259" key="3">
    <source>
        <dbReference type="Pfam" id="PF13828"/>
    </source>
</evidence>
<dbReference type="EMBL" id="JBFBLL010000001">
    <property type="protein sequence ID" value="MEV8156629.1"/>
    <property type="molecule type" value="Genomic_DNA"/>
</dbReference>
<evidence type="ECO:0000256" key="2">
    <source>
        <dbReference type="SAM" id="Phobius"/>
    </source>
</evidence>
<dbReference type="Pfam" id="PF13828">
    <property type="entry name" value="DUF4190"/>
    <property type="match status" value="1"/>
</dbReference>
<evidence type="ECO:0000313" key="4">
    <source>
        <dbReference type="EMBL" id="MEV8156629.1"/>
    </source>
</evidence>
<organism evidence="4 5">
    <name type="scientific">Kocuria salsicia</name>
    <dbReference type="NCBI Taxonomy" id="664639"/>
    <lineage>
        <taxon>Bacteria</taxon>
        <taxon>Bacillati</taxon>
        <taxon>Actinomycetota</taxon>
        <taxon>Actinomycetes</taxon>
        <taxon>Micrococcales</taxon>
        <taxon>Micrococcaceae</taxon>
        <taxon>Kocuria</taxon>
    </lineage>
</organism>
<keyword evidence="2" id="KW-0812">Transmembrane</keyword>
<reference evidence="4 5" key="1">
    <citation type="submission" date="2024-06" db="EMBL/GenBank/DDBJ databases">
        <title>The Natural Products Discovery Center: Release of the First 8490 Sequenced Strains for Exploring Actinobacteria Biosynthetic Diversity.</title>
        <authorList>
            <person name="Kalkreuter E."/>
            <person name="Kautsar S.A."/>
            <person name="Yang D."/>
            <person name="Bader C.D."/>
            <person name="Teijaro C.N."/>
            <person name="Fluegel L."/>
            <person name="Davis C.M."/>
            <person name="Simpson J.R."/>
            <person name="Lauterbach L."/>
            <person name="Steele A.D."/>
            <person name="Gui C."/>
            <person name="Meng S."/>
            <person name="Li G."/>
            <person name="Viehrig K."/>
            <person name="Ye F."/>
            <person name="Su P."/>
            <person name="Kiefer A.F."/>
            <person name="Nichols A."/>
            <person name="Cepeda A.J."/>
            <person name="Yan W."/>
            <person name="Fan B."/>
            <person name="Jiang Y."/>
            <person name="Adhikari A."/>
            <person name="Zheng C.-J."/>
            <person name="Schuster L."/>
            <person name="Cowan T.M."/>
            <person name="Smanski M.J."/>
            <person name="Chevrette M.G."/>
            <person name="De Carvalho L.P.S."/>
            <person name="Shen B."/>
        </authorList>
    </citation>
    <scope>NUCLEOTIDE SEQUENCE [LARGE SCALE GENOMIC DNA]</scope>
    <source>
        <strain evidence="4 5">NPDC079179</strain>
    </source>
</reference>
<feature type="transmembrane region" description="Helical" evidence="2">
    <location>
        <begin position="162"/>
        <end position="194"/>
    </location>
</feature>
<feature type="domain" description="DUF4190" evidence="3">
    <location>
        <begin position="157"/>
        <end position="221"/>
    </location>
</feature>
<evidence type="ECO:0000313" key="5">
    <source>
        <dbReference type="Proteomes" id="UP001553031"/>
    </source>
</evidence>
<dbReference type="RefSeq" id="WP_363783364.1">
    <property type="nucleotide sequence ID" value="NZ_JBFBLL010000001.1"/>
</dbReference>
<name>A0ABV3K8H9_9MICC</name>
<keyword evidence="5" id="KW-1185">Reference proteome</keyword>
<feature type="compositionally biased region" description="Gly residues" evidence="1">
    <location>
        <begin position="94"/>
        <end position="107"/>
    </location>
</feature>
<protein>
    <submittedName>
        <fullName evidence="4">DUF4190 domain-containing protein</fullName>
    </submittedName>
</protein>
<comment type="caution">
    <text evidence="4">The sequence shown here is derived from an EMBL/GenBank/DDBJ whole genome shotgun (WGS) entry which is preliminary data.</text>
</comment>
<sequence length="264" mass="28032">MSERPSEQSGSSSASDREQPRYGQYSEDRSQTAGQTQPEYGHYGDHATTGQYGDAGHQGADRSSYRGGYGEPAGPQQGYSQNGYGEHSTQQGYGNQGYGNEGYGVQSGTGEQDYSGQGYGNQTGGGYPTHYQNDYSQQSYGQGYNGYQQGPVPGKGLAIASLVLGILGILTFWFFGLGGLLGLVGLVLGIIGLVKIRKSRRDSPALAIVGIVLSALALIGGAFMAAIFVWVMGSMGDCMQYAQQQDQTQMEQCINERLGTSIDS</sequence>
<feature type="compositionally biased region" description="Basic and acidic residues" evidence="1">
    <location>
        <begin position="15"/>
        <end position="30"/>
    </location>
</feature>
<feature type="compositionally biased region" description="Gly residues" evidence="1">
    <location>
        <begin position="117"/>
        <end position="127"/>
    </location>
</feature>
<keyword evidence="2" id="KW-1133">Transmembrane helix</keyword>
<proteinExistence type="predicted"/>
<feature type="region of interest" description="Disordered" evidence="1">
    <location>
        <begin position="1"/>
        <end position="132"/>
    </location>
</feature>
<dbReference type="Proteomes" id="UP001553031">
    <property type="component" value="Unassembled WGS sequence"/>
</dbReference>
<keyword evidence="2" id="KW-0472">Membrane</keyword>
<dbReference type="InterPro" id="IPR025241">
    <property type="entry name" value="DUF4190"/>
</dbReference>
<evidence type="ECO:0000256" key="1">
    <source>
        <dbReference type="SAM" id="MobiDB-lite"/>
    </source>
</evidence>
<accession>A0ABV3K8H9</accession>
<feature type="transmembrane region" description="Helical" evidence="2">
    <location>
        <begin position="206"/>
        <end position="231"/>
    </location>
</feature>